<dbReference type="GO" id="GO:0003824">
    <property type="term" value="F:catalytic activity"/>
    <property type="evidence" value="ECO:0007669"/>
    <property type="project" value="UniProtKB-ARBA"/>
</dbReference>
<proteinExistence type="predicted"/>
<dbReference type="Proteomes" id="UP000219612">
    <property type="component" value="Unassembled WGS sequence"/>
</dbReference>
<dbReference type="RefSeq" id="WP_097319168.1">
    <property type="nucleotide sequence ID" value="NZ_OBDY01000002.1"/>
</dbReference>
<dbReference type="EMBL" id="OBDY01000002">
    <property type="protein sequence ID" value="SNY25930.1"/>
    <property type="molecule type" value="Genomic_DNA"/>
</dbReference>
<evidence type="ECO:0000313" key="3">
    <source>
        <dbReference type="EMBL" id="SNY25930.1"/>
    </source>
</evidence>
<evidence type="ECO:0000256" key="1">
    <source>
        <dbReference type="SAM" id="SignalP"/>
    </source>
</evidence>
<reference evidence="3 4" key="1">
    <citation type="submission" date="2017-09" db="EMBL/GenBank/DDBJ databases">
        <authorList>
            <person name="Ehlers B."/>
            <person name="Leendertz F.H."/>
        </authorList>
    </citation>
    <scope>NUCLEOTIDE SEQUENCE [LARGE SCALE GENOMIC DNA]</scope>
    <source>
        <strain evidence="3 4">CGMCC 4.6857</strain>
    </source>
</reference>
<protein>
    <submittedName>
        <fullName evidence="3">Pimeloyl-ACP methyl ester carboxylesterase</fullName>
    </submittedName>
</protein>
<dbReference type="PANTHER" id="PTHR37017">
    <property type="entry name" value="AB HYDROLASE-1 DOMAIN-CONTAINING PROTEIN-RELATED"/>
    <property type="match status" value="1"/>
</dbReference>
<dbReference type="OrthoDB" id="9135783at2"/>
<feature type="chain" id="PRO_5012538094" evidence="1">
    <location>
        <begin position="32"/>
        <end position="277"/>
    </location>
</feature>
<dbReference type="InterPro" id="IPR000073">
    <property type="entry name" value="AB_hydrolase_1"/>
</dbReference>
<dbReference type="SUPFAM" id="SSF53474">
    <property type="entry name" value="alpha/beta-Hydrolases"/>
    <property type="match status" value="1"/>
</dbReference>
<keyword evidence="4" id="KW-1185">Reference proteome</keyword>
<dbReference type="Pfam" id="PF12697">
    <property type="entry name" value="Abhydrolase_6"/>
    <property type="match status" value="1"/>
</dbReference>
<dbReference type="Gene3D" id="3.40.50.1820">
    <property type="entry name" value="alpha/beta hydrolase"/>
    <property type="match status" value="1"/>
</dbReference>
<gene>
    <name evidence="3" type="ORF">SAMN05421748_102433</name>
</gene>
<accession>A0A285GQK6</accession>
<keyword evidence="1" id="KW-0732">Signal</keyword>
<dbReference type="AlphaFoldDB" id="A0A285GQK6"/>
<evidence type="ECO:0000313" key="4">
    <source>
        <dbReference type="Proteomes" id="UP000219612"/>
    </source>
</evidence>
<dbReference type="InterPro" id="IPR052897">
    <property type="entry name" value="Sec-Metab_Biosynth_Hydrolase"/>
</dbReference>
<feature type="domain" description="AB hydrolase-1" evidence="2">
    <location>
        <begin position="47"/>
        <end position="267"/>
    </location>
</feature>
<dbReference type="InterPro" id="IPR029058">
    <property type="entry name" value="AB_hydrolase_fold"/>
</dbReference>
<organism evidence="3 4">
    <name type="scientific">Paractinoplanes atraurantiacus</name>
    <dbReference type="NCBI Taxonomy" id="1036182"/>
    <lineage>
        <taxon>Bacteria</taxon>
        <taxon>Bacillati</taxon>
        <taxon>Actinomycetota</taxon>
        <taxon>Actinomycetes</taxon>
        <taxon>Micromonosporales</taxon>
        <taxon>Micromonosporaceae</taxon>
        <taxon>Paractinoplanes</taxon>
    </lineage>
</organism>
<sequence>MSIIKKFRRWRTLAPAVALAASVLTVLPASASSSASPPVKTHVKPTVVLVHGAWADASGWDGVTSRLLGKGYQVIAPANPLRGLDEDTAYLKDFLATISGPIVLVGHSYGGAVITNAATGNKNVKSLVYVSAYAPQQGETIGEAGALNGADNSLLQSHLVKRPYPGSGGNVDTTIDPAWFPRLFAADAPLSKTRLMATQQRPLSTAAFAGKTGVPAWKTIPAYFLVGLEDLAIPPAAGKAMAARAAKGRTVTIHSSHASMLAHPDAVTSLILRAARS</sequence>
<name>A0A285GQK6_9ACTN</name>
<dbReference type="PANTHER" id="PTHR37017:SF11">
    <property type="entry name" value="ESTERASE_LIPASE_THIOESTERASE DOMAIN-CONTAINING PROTEIN"/>
    <property type="match status" value="1"/>
</dbReference>
<feature type="signal peptide" evidence="1">
    <location>
        <begin position="1"/>
        <end position="31"/>
    </location>
</feature>
<evidence type="ECO:0000259" key="2">
    <source>
        <dbReference type="Pfam" id="PF12697"/>
    </source>
</evidence>